<feature type="coiled-coil region" evidence="1">
    <location>
        <begin position="71"/>
        <end position="119"/>
    </location>
</feature>
<dbReference type="EMBL" id="CP041730">
    <property type="protein sequence ID" value="QDQ27823.1"/>
    <property type="molecule type" value="Genomic_DNA"/>
</dbReference>
<keyword evidence="3" id="KW-1185">Reference proteome</keyword>
<dbReference type="InterPro" id="IPR046703">
    <property type="entry name" value="DUF6776"/>
</dbReference>
<organism evidence="2 3">
    <name type="scientific">Chitinimonas arctica</name>
    <dbReference type="NCBI Taxonomy" id="2594795"/>
    <lineage>
        <taxon>Bacteria</taxon>
        <taxon>Pseudomonadati</taxon>
        <taxon>Pseudomonadota</taxon>
        <taxon>Betaproteobacteria</taxon>
        <taxon>Neisseriales</taxon>
        <taxon>Chitinibacteraceae</taxon>
        <taxon>Chitinimonas</taxon>
    </lineage>
</organism>
<dbReference type="KEGG" id="cari:FNU76_16545"/>
<gene>
    <name evidence="2" type="ORF">FNU76_16545</name>
</gene>
<proteinExistence type="predicted"/>
<evidence type="ECO:0000313" key="3">
    <source>
        <dbReference type="Proteomes" id="UP000317550"/>
    </source>
</evidence>
<evidence type="ECO:0000313" key="2">
    <source>
        <dbReference type="EMBL" id="QDQ27823.1"/>
    </source>
</evidence>
<dbReference type="RefSeq" id="WP_144279211.1">
    <property type="nucleotide sequence ID" value="NZ_CP041730.1"/>
</dbReference>
<evidence type="ECO:0000256" key="1">
    <source>
        <dbReference type="SAM" id="Coils"/>
    </source>
</evidence>
<dbReference type="Proteomes" id="UP000317550">
    <property type="component" value="Chromosome"/>
</dbReference>
<keyword evidence="1" id="KW-0175">Coiled coil</keyword>
<accession>A0A516SI54</accession>
<dbReference type="Pfam" id="PF20567">
    <property type="entry name" value="DUF6776"/>
    <property type="match status" value="1"/>
</dbReference>
<protein>
    <submittedName>
        <fullName evidence="2">Uncharacterized protein</fullName>
    </submittedName>
</protein>
<dbReference type="AlphaFoldDB" id="A0A516SI54"/>
<reference evidence="3" key="1">
    <citation type="submission" date="2019-07" db="EMBL/GenBank/DDBJ databases">
        <title>Chitinimonas sp. nov., isolated from Ny-Alesund, arctica soil.</title>
        <authorList>
            <person name="Xu Q."/>
            <person name="Peng F."/>
        </authorList>
    </citation>
    <scope>NUCLEOTIDE SEQUENCE [LARGE SCALE GENOMIC DNA]</scope>
    <source>
        <strain evidence="3">R3-44</strain>
    </source>
</reference>
<dbReference type="OrthoDB" id="8585321at2"/>
<sequence>MIGRWKRRGNHLATAKLAVKRHLSWYAQLGLAVLLLAVLLGGGLAVYRYGENEGRQSRETLLAVRGASLQAGRAVAELAESRQRAMNLEQQLRLEMATRDTLSKQISQLQTDNGALREQIAFYESLLTKTDRAPALAIDQLRVEALTPGHYRLRATLVQGQSSQEPFRGEADFRLVFERAGRRETVNWPSPRLQLAVSRFTQLEKETELPVDAKLKQVELRVYAAGDSRVRLSRIYDVKG</sequence>
<name>A0A516SI54_9NEIS</name>